<evidence type="ECO:0000313" key="1">
    <source>
        <dbReference type="EMBL" id="ALH96746.1"/>
    </source>
</evidence>
<sequence length="144" mass="17107">MDKKSLTKNSFERISSFSKVASFINPTEYVIYDSRVIYALNWLLFNYAPEVELFTQPQGRNSELIKYDMQTIFRLSSKKYTYRSHKIAYHAYCKLIKQLSVDVYGVSRQPYLLEMLLFNIAPNFIVKDIEEKVRLKIDLELKVR</sequence>
<protein>
    <submittedName>
        <fullName evidence="1">Uncharacterized protein</fullName>
    </submittedName>
</protein>
<evidence type="ECO:0000313" key="2">
    <source>
        <dbReference type="Proteomes" id="UP000064939"/>
    </source>
</evidence>
<accession>A0A0N9W605</accession>
<name>A0A0N9W605_9GAMM</name>
<reference evidence="1 2" key="1">
    <citation type="journal article" date="2015" name="Int. J. Syst. Evol. Microbiol.">
        <title>Acinetobacter equi sp. nov. isolated from horse faeces.</title>
        <authorList>
            <person name="Poppel M.T."/>
            <person name="Skiebe E."/>
            <person name="Laue M."/>
            <person name="Bergmann H."/>
            <person name="Ebersberger I."/>
            <person name="Garn T."/>
            <person name="Fruth A."/>
            <person name="Baumgardt S."/>
            <person name="Busse H.J."/>
            <person name="Wilharm G."/>
        </authorList>
    </citation>
    <scope>NUCLEOTIDE SEQUENCE [LARGE SCALE GENOMIC DNA]</scope>
    <source>
        <strain evidence="1 2">114</strain>
    </source>
</reference>
<dbReference type="EMBL" id="CP012808">
    <property type="protein sequence ID" value="ALH96746.1"/>
    <property type="molecule type" value="Genomic_DNA"/>
</dbReference>
<dbReference type="AlphaFoldDB" id="A0A0N9W605"/>
<dbReference type="OrthoDB" id="700654at2"/>
<organism evidence="1 2">
    <name type="scientific">Acinetobacter equi</name>
    <dbReference type="NCBI Taxonomy" id="1324350"/>
    <lineage>
        <taxon>Bacteria</taxon>
        <taxon>Pseudomonadati</taxon>
        <taxon>Pseudomonadota</taxon>
        <taxon>Gammaproteobacteria</taxon>
        <taxon>Moraxellales</taxon>
        <taxon>Moraxellaceae</taxon>
        <taxon>Acinetobacter</taxon>
    </lineage>
</organism>
<keyword evidence="2" id="KW-1185">Reference proteome</keyword>
<dbReference type="KEGG" id="aei:AOY20_12800"/>
<proteinExistence type="predicted"/>
<gene>
    <name evidence="1" type="ORF">AOY20_12800</name>
</gene>
<dbReference type="Proteomes" id="UP000064939">
    <property type="component" value="Chromosome"/>
</dbReference>